<dbReference type="InterPro" id="IPR011040">
    <property type="entry name" value="Sialidase"/>
</dbReference>
<keyword evidence="2" id="KW-1133">Transmembrane helix</keyword>
<gene>
    <name evidence="5" type="ORF">Tc00.1047053511875.20</name>
</gene>
<keyword evidence="2" id="KW-0812">Transmembrane</keyword>
<dbReference type="SMR" id="Q4DA40"/>
<dbReference type="Pfam" id="PF22925">
    <property type="entry name" value="TS_C"/>
    <property type="match status" value="1"/>
</dbReference>
<dbReference type="eggNOG" id="ENOG502SNPZ">
    <property type="taxonomic scope" value="Eukaryota"/>
</dbReference>
<evidence type="ECO:0000313" key="5">
    <source>
        <dbReference type="EMBL" id="EAN89391.1"/>
    </source>
</evidence>
<dbReference type="InterPro" id="IPR055239">
    <property type="entry name" value="TS_C"/>
</dbReference>
<evidence type="ECO:0000313" key="6">
    <source>
        <dbReference type="Proteomes" id="UP000002296"/>
    </source>
</evidence>
<feature type="region of interest" description="Disordered" evidence="1">
    <location>
        <begin position="810"/>
        <end position="867"/>
    </location>
</feature>
<dbReference type="RefSeq" id="XP_811242.1">
    <property type="nucleotide sequence ID" value="XM_806149.1"/>
</dbReference>
<dbReference type="Pfam" id="PF13859">
    <property type="entry name" value="BNR_3"/>
    <property type="match status" value="1"/>
</dbReference>
<sequence>MCSFTSHSLKHEEGKQALNATVKFEGSERTNNSTNTAHTHIYMLSRVAAVNAPRTHNRRRVTGSSGRRREGREGELQRPNMSRRVFTSAMLLLVLVLLMICCDCGAAAAEGSDPRNTIDPFKGTTSISFANWREFDEASREITSLRVPGLVKVGDDVFAVAEAQCREKDGTGSCAGIVSKHLDVSGSAMDISTSDISCFCTQIVDTIENNFGTTEVLRPTTVVIGDGVYMLVGKYRRTTSQDKGAKDWSLLLVRGTVTVEGGNKKIQWNETHLVKPEPKGESHSLTKLIGGGGSGVVAHDGALVFPMQAMKADGNSVLLSMRLIPSEEKWELSSYVTGKGCRNPSLLEWERDELLMMASCAGGYYNVYSTIGNGVDWYSYGEPINRVWGNSRDRTGYGVQSGFTTATIEGKEVMLVTLPVYSKEKGESGKEEGRLHLWVTDNARVYDVGPISREGDDAAASSLLVKSEGELILLYEKRNGDVPYSLVAMRLNEQLEWIKSAVKTWKELDNALGVTTEGLVGFLSSTLDGTAWKDEYLGVNATVTGGVTSTESGVTLKGAEAQWPVGDMGQTVPYYFTNNDFTLSATVTIHEVPEAGSSPISLIGARLNDTASTVLFQLSYTSEGNWNLTLHKMDLLVKPSGDVGEWKPNTAIRVTVQKDSADDWFVYVDGIKIYETDYEELEEEELDKLRSEHFGPHRISHFFFGASSKELKESSHLTVADVLLYNRALFDDELRNLNAGTVPIRHPAAEELDTAVKVTATEEEKQEVRQLDVAQLGAATREATTQEDTQPAATLQTATQLTTSLADVEESPIAQPADSQSVRVLAGSESRAENATDGLSPRTAAKNDTSVPETTHSESGGSMGPEDRLALTTDAKLILHELTVDSTARLCVSRLLLLLVGLCAFVAFF</sequence>
<dbReference type="SUPFAM" id="SSF50939">
    <property type="entry name" value="Sialidases"/>
    <property type="match status" value="1"/>
</dbReference>
<feature type="domain" description="Sialidase" evidence="3">
    <location>
        <begin position="147"/>
        <end position="476"/>
    </location>
</feature>
<dbReference type="InterPro" id="IPR013320">
    <property type="entry name" value="ConA-like_dom_sf"/>
</dbReference>
<feature type="compositionally biased region" description="Basic and acidic residues" evidence="1">
    <location>
        <begin position="67"/>
        <end position="76"/>
    </location>
</feature>
<feature type="compositionally biased region" description="Polar residues" evidence="1">
    <location>
        <begin position="846"/>
        <end position="860"/>
    </location>
</feature>
<dbReference type="EMBL" id="AAHK01000751">
    <property type="protein sequence ID" value="EAN89391.1"/>
    <property type="molecule type" value="Genomic_DNA"/>
</dbReference>
<dbReference type="PaxDb" id="353153-Q4DA40"/>
<dbReference type="PRINTS" id="PR01803">
    <property type="entry name" value="TCSIALIDASE"/>
</dbReference>
<dbReference type="SUPFAM" id="SSF49899">
    <property type="entry name" value="Concanavalin A-like lectins/glucanases"/>
    <property type="match status" value="1"/>
</dbReference>
<comment type="caution">
    <text evidence="5">The sequence shown here is derived from an EMBL/GenBank/DDBJ whole genome shotgun (WGS) entry which is preliminary data.</text>
</comment>
<proteinExistence type="predicted"/>
<feature type="transmembrane region" description="Helical" evidence="2">
    <location>
        <begin position="85"/>
        <end position="109"/>
    </location>
</feature>
<feature type="region of interest" description="Disordered" evidence="1">
    <location>
        <begin position="53"/>
        <end position="76"/>
    </location>
</feature>
<dbReference type="CDD" id="cd15482">
    <property type="entry name" value="Sialidase_non-viral"/>
    <property type="match status" value="1"/>
</dbReference>
<dbReference type="AlphaFoldDB" id="Q4DA40"/>
<dbReference type="GO" id="GO:0004308">
    <property type="term" value="F:exo-alpha-sialidase activity"/>
    <property type="evidence" value="ECO:0007669"/>
    <property type="project" value="InterPro"/>
</dbReference>
<protein>
    <submittedName>
        <fullName evidence="5">Trans-sialidase, putative</fullName>
    </submittedName>
</protein>
<dbReference type="InterPro" id="IPR008377">
    <property type="entry name" value="Sialidase_trypan"/>
</dbReference>
<evidence type="ECO:0000259" key="4">
    <source>
        <dbReference type="Pfam" id="PF22925"/>
    </source>
</evidence>
<dbReference type="InParanoid" id="Q4DA40"/>
<evidence type="ECO:0000256" key="2">
    <source>
        <dbReference type="SAM" id="Phobius"/>
    </source>
</evidence>
<dbReference type="Gene3D" id="2.60.120.200">
    <property type="match status" value="1"/>
</dbReference>
<organism evidence="5 6">
    <name type="scientific">Trypanosoma cruzi (strain CL Brener)</name>
    <dbReference type="NCBI Taxonomy" id="353153"/>
    <lineage>
        <taxon>Eukaryota</taxon>
        <taxon>Discoba</taxon>
        <taxon>Euglenozoa</taxon>
        <taxon>Kinetoplastea</taxon>
        <taxon>Metakinetoplastina</taxon>
        <taxon>Trypanosomatida</taxon>
        <taxon>Trypanosomatidae</taxon>
        <taxon>Trypanosoma</taxon>
        <taxon>Schizotrypanum</taxon>
    </lineage>
</organism>
<evidence type="ECO:0000256" key="1">
    <source>
        <dbReference type="SAM" id="MobiDB-lite"/>
    </source>
</evidence>
<keyword evidence="6" id="KW-1185">Reference proteome</keyword>
<dbReference type="InterPro" id="IPR036278">
    <property type="entry name" value="Sialidase_sf"/>
</dbReference>
<evidence type="ECO:0000259" key="3">
    <source>
        <dbReference type="Pfam" id="PF13859"/>
    </source>
</evidence>
<keyword evidence="2" id="KW-0472">Membrane</keyword>
<feature type="domain" description="Trans-sialidase C-terminal" evidence="4">
    <location>
        <begin position="516"/>
        <end position="731"/>
    </location>
</feature>
<dbReference type="GeneID" id="3542178"/>
<name>Q4DA40_TRYCC</name>
<dbReference type="Gene3D" id="2.120.10.10">
    <property type="match status" value="1"/>
</dbReference>
<dbReference type="STRING" id="353153.Q4DA40"/>
<reference evidence="5 6" key="1">
    <citation type="journal article" date="2005" name="Science">
        <title>The genome sequence of Trypanosoma cruzi, etiologic agent of Chagas disease.</title>
        <authorList>
            <person name="El-Sayed N.M."/>
            <person name="Myler P.J."/>
            <person name="Bartholomeu D.C."/>
            <person name="Nilsson D."/>
            <person name="Aggarwal G."/>
            <person name="Tran A.N."/>
            <person name="Ghedin E."/>
            <person name="Worthey E.A."/>
            <person name="Delcher A.L."/>
            <person name="Blandin G."/>
            <person name="Westenberger S.J."/>
            <person name="Caler E."/>
            <person name="Cerqueira G.C."/>
            <person name="Branche C."/>
            <person name="Haas B."/>
            <person name="Anupama A."/>
            <person name="Arner E."/>
            <person name="Aslund L."/>
            <person name="Attipoe P."/>
            <person name="Bontempi E."/>
            <person name="Bringaud F."/>
            <person name="Burton P."/>
            <person name="Cadag E."/>
            <person name="Campbell D.A."/>
            <person name="Carrington M."/>
            <person name="Crabtree J."/>
            <person name="Darban H."/>
            <person name="da Silveira J.F."/>
            <person name="de Jong P."/>
            <person name="Edwards K."/>
            <person name="Englund P.T."/>
            <person name="Fazelina G."/>
            <person name="Feldblyum T."/>
            <person name="Ferella M."/>
            <person name="Frasch A.C."/>
            <person name="Gull K."/>
            <person name="Horn D."/>
            <person name="Hou L."/>
            <person name="Huang Y."/>
            <person name="Kindlund E."/>
            <person name="Klingbeil M."/>
            <person name="Kluge S."/>
            <person name="Koo H."/>
            <person name="Lacerda D."/>
            <person name="Levin M.J."/>
            <person name="Lorenzi H."/>
            <person name="Louie T."/>
            <person name="Machado C.R."/>
            <person name="McCulloch R."/>
            <person name="McKenna A."/>
            <person name="Mizuno Y."/>
            <person name="Mottram J.C."/>
            <person name="Nelson S."/>
            <person name="Ochaya S."/>
            <person name="Osoegawa K."/>
            <person name="Pai G."/>
            <person name="Parsons M."/>
            <person name="Pentony M."/>
            <person name="Pettersson U."/>
            <person name="Pop M."/>
            <person name="Ramirez J.L."/>
            <person name="Rinta J."/>
            <person name="Robertson L."/>
            <person name="Salzberg S.L."/>
            <person name="Sanchez D.O."/>
            <person name="Seyler A."/>
            <person name="Sharma R."/>
            <person name="Shetty J."/>
            <person name="Simpson A.J."/>
            <person name="Sisk E."/>
            <person name="Tammi M.T."/>
            <person name="Tarleton R."/>
            <person name="Teixeira S."/>
            <person name="Van Aken S."/>
            <person name="Vogt C."/>
            <person name="Ward P.N."/>
            <person name="Wickstead B."/>
            <person name="Wortman J."/>
            <person name="White O."/>
            <person name="Fraser C.M."/>
            <person name="Stuart K.D."/>
            <person name="Andersson B."/>
        </authorList>
    </citation>
    <scope>NUCLEOTIDE SEQUENCE [LARGE SCALE GENOMIC DNA]</scope>
    <source>
        <strain evidence="5 6">CL Brener</strain>
    </source>
</reference>
<dbReference type="KEGG" id="tcr:511875.20"/>
<accession>Q4DA40</accession>
<dbReference type="Proteomes" id="UP000002296">
    <property type="component" value="Unassembled WGS sequence"/>
</dbReference>